<dbReference type="PROSITE" id="PS50294">
    <property type="entry name" value="WD_REPEATS_REGION"/>
    <property type="match status" value="1"/>
</dbReference>
<feature type="repeat" description="WD" evidence="3">
    <location>
        <begin position="1"/>
        <end position="32"/>
    </location>
</feature>
<dbReference type="SUPFAM" id="SSF50978">
    <property type="entry name" value="WD40 repeat-like"/>
    <property type="match status" value="1"/>
</dbReference>
<feature type="compositionally biased region" description="Polar residues" evidence="4">
    <location>
        <begin position="41"/>
        <end position="64"/>
    </location>
</feature>
<dbReference type="Proteomes" id="UP000183567">
    <property type="component" value="Unassembled WGS sequence"/>
</dbReference>
<feature type="region of interest" description="Disordered" evidence="4">
    <location>
        <begin position="41"/>
        <end position="118"/>
    </location>
</feature>
<proteinExistence type="predicted"/>
<dbReference type="InterPro" id="IPR019775">
    <property type="entry name" value="WD40_repeat_CS"/>
</dbReference>
<name>A0A1J8QCL6_9AGAM</name>
<evidence type="ECO:0000256" key="3">
    <source>
        <dbReference type="PROSITE-ProRule" id="PRU00221"/>
    </source>
</evidence>
<evidence type="ECO:0000313" key="5">
    <source>
        <dbReference type="EMBL" id="OJA09500.1"/>
    </source>
</evidence>
<keyword evidence="6" id="KW-1185">Reference proteome</keyword>
<comment type="caution">
    <text evidence="5">The sequence shown here is derived from an EMBL/GenBank/DDBJ whole genome shotgun (WGS) entry which is preliminary data.</text>
</comment>
<gene>
    <name evidence="5" type="ORF">AZE42_11264</name>
</gene>
<accession>A0A1J8QCL6</accession>
<dbReference type="EMBL" id="LVVM01005897">
    <property type="protein sequence ID" value="OJA09500.1"/>
    <property type="molecule type" value="Genomic_DNA"/>
</dbReference>
<dbReference type="InterPro" id="IPR015943">
    <property type="entry name" value="WD40/YVTN_repeat-like_dom_sf"/>
</dbReference>
<sequence>MHDNGLRCVAFARNGRWLATGGVDKKVYLWDILTLRGRNPSNYADNEAASVQSHSDSDATTSPGRQLVNDPLSSGPTNRAARRRPTVDVQSRVPSGFFDDPPNRVHRRSPLRPTPRNEPVRRPILQVVVAHARQVFKVRRLQRSLTCPQGLDIELDALDHSPAVTSSPQERRATSESIAIGEVHRTNEASNHEPHRRVVKENFWLRLSLRLGCVSSVDMES</sequence>
<evidence type="ECO:0000256" key="4">
    <source>
        <dbReference type="SAM" id="MobiDB-lite"/>
    </source>
</evidence>
<dbReference type="PROSITE" id="PS50082">
    <property type="entry name" value="WD_REPEATS_2"/>
    <property type="match status" value="1"/>
</dbReference>
<keyword evidence="1 3" id="KW-0853">WD repeat</keyword>
<keyword evidence="2" id="KW-0677">Repeat</keyword>
<dbReference type="InterPro" id="IPR001680">
    <property type="entry name" value="WD40_rpt"/>
</dbReference>
<dbReference type="AlphaFoldDB" id="A0A1J8QCL6"/>
<dbReference type="Gene3D" id="2.130.10.10">
    <property type="entry name" value="YVTN repeat-like/Quinoprotein amine dehydrogenase"/>
    <property type="match status" value="1"/>
</dbReference>
<dbReference type="OrthoDB" id="3238562at2759"/>
<reference evidence="5 6" key="1">
    <citation type="submission" date="2016-03" db="EMBL/GenBank/DDBJ databases">
        <title>Comparative genomics of the ectomycorrhizal sister species Rhizopogon vinicolor and Rhizopogon vesiculosus (Basidiomycota: Boletales) reveals a divergence of the mating type B locus.</title>
        <authorList>
            <person name="Mujic A.B."/>
            <person name="Kuo A."/>
            <person name="Tritt A."/>
            <person name="Lipzen A."/>
            <person name="Chen C."/>
            <person name="Johnson J."/>
            <person name="Sharma A."/>
            <person name="Barry K."/>
            <person name="Grigoriev I.V."/>
            <person name="Spatafora J.W."/>
        </authorList>
    </citation>
    <scope>NUCLEOTIDE SEQUENCE [LARGE SCALE GENOMIC DNA]</scope>
    <source>
        <strain evidence="5 6">AM-OR11-056</strain>
    </source>
</reference>
<dbReference type="InterPro" id="IPR036322">
    <property type="entry name" value="WD40_repeat_dom_sf"/>
</dbReference>
<evidence type="ECO:0000313" key="6">
    <source>
        <dbReference type="Proteomes" id="UP000183567"/>
    </source>
</evidence>
<organism evidence="5 6">
    <name type="scientific">Rhizopogon vesiculosus</name>
    <dbReference type="NCBI Taxonomy" id="180088"/>
    <lineage>
        <taxon>Eukaryota</taxon>
        <taxon>Fungi</taxon>
        <taxon>Dikarya</taxon>
        <taxon>Basidiomycota</taxon>
        <taxon>Agaricomycotina</taxon>
        <taxon>Agaricomycetes</taxon>
        <taxon>Agaricomycetidae</taxon>
        <taxon>Boletales</taxon>
        <taxon>Suillineae</taxon>
        <taxon>Rhizopogonaceae</taxon>
        <taxon>Rhizopogon</taxon>
    </lineage>
</organism>
<evidence type="ECO:0000256" key="1">
    <source>
        <dbReference type="ARBA" id="ARBA00022574"/>
    </source>
</evidence>
<evidence type="ECO:0000256" key="2">
    <source>
        <dbReference type="ARBA" id="ARBA00022737"/>
    </source>
</evidence>
<dbReference type="PROSITE" id="PS00678">
    <property type="entry name" value="WD_REPEATS_1"/>
    <property type="match status" value="1"/>
</dbReference>
<dbReference type="Pfam" id="PF00400">
    <property type="entry name" value="WD40"/>
    <property type="match status" value="1"/>
</dbReference>
<protein>
    <submittedName>
        <fullName evidence="5">Uncharacterized protein</fullName>
    </submittedName>
</protein>